<dbReference type="PANTHER" id="PTHR43390:SF1">
    <property type="entry name" value="CHLOROPLAST PROCESSING PEPTIDASE"/>
    <property type="match status" value="1"/>
</dbReference>
<evidence type="ECO:0000259" key="7">
    <source>
        <dbReference type="Pfam" id="PF10502"/>
    </source>
</evidence>
<dbReference type="OrthoDB" id="9815782at2"/>
<dbReference type="Gene3D" id="2.10.109.10">
    <property type="entry name" value="Umud Fragment, subunit A"/>
    <property type="match status" value="1"/>
</dbReference>
<dbReference type="InterPro" id="IPR000223">
    <property type="entry name" value="Pept_S26A_signal_pept_1"/>
</dbReference>
<evidence type="ECO:0000256" key="4">
    <source>
        <dbReference type="ARBA" id="ARBA00019232"/>
    </source>
</evidence>
<organism evidence="8 9">
    <name type="scientific">Sulfurimonas crateris</name>
    <dbReference type="NCBI Taxonomy" id="2574727"/>
    <lineage>
        <taxon>Bacteria</taxon>
        <taxon>Pseudomonadati</taxon>
        <taxon>Campylobacterota</taxon>
        <taxon>Epsilonproteobacteria</taxon>
        <taxon>Campylobacterales</taxon>
        <taxon>Sulfurimonadaceae</taxon>
        <taxon>Sulfurimonas</taxon>
    </lineage>
</organism>
<proteinExistence type="inferred from homology"/>
<evidence type="ECO:0000256" key="5">
    <source>
        <dbReference type="ARBA" id="ARBA00022801"/>
    </source>
</evidence>
<dbReference type="CDD" id="cd06530">
    <property type="entry name" value="S26_SPase_I"/>
    <property type="match status" value="1"/>
</dbReference>
<feature type="transmembrane region" description="Helical" evidence="6">
    <location>
        <begin position="34"/>
        <end position="52"/>
    </location>
</feature>
<feature type="transmembrane region" description="Helical" evidence="6">
    <location>
        <begin position="9"/>
        <end position="28"/>
    </location>
</feature>
<dbReference type="SUPFAM" id="SSF51306">
    <property type="entry name" value="LexA/Signal peptidase"/>
    <property type="match status" value="1"/>
</dbReference>
<dbReference type="GO" id="GO:0016020">
    <property type="term" value="C:membrane"/>
    <property type="evidence" value="ECO:0007669"/>
    <property type="project" value="UniProtKB-SubCell"/>
</dbReference>
<dbReference type="InterPro" id="IPR036286">
    <property type="entry name" value="LexA/Signal_pep-like_sf"/>
</dbReference>
<feature type="domain" description="Peptidase S26" evidence="7">
    <location>
        <begin position="75"/>
        <end position="261"/>
    </location>
</feature>
<reference evidence="8 9" key="1">
    <citation type="submission" date="2019-04" db="EMBL/GenBank/DDBJ databases">
        <title>Sulfurimonas crateris sp. nov. a facultative anaerobic sulfur-oxidizing chemolithautotrophic bacterium isolated from a terrestrial mud vulcano.</title>
        <authorList>
            <person name="Ratnikova N.M."/>
            <person name="Slobodkin A.I."/>
            <person name="Merkel A.Y."/>
            <person name="Novikov A."/>
            <person name="Bonch-Osmolovskaya E.A."/>
            <person name="Slobodkina G.B."/>
        </authorList>
    </citation>
    <scope>NUCLEOTIDE SEQUENCE [LARGE SCALE GENOMIC DNA]</scope>
    <source>
        <strain evidence="8 9">SN118</strain>
    </source>
</reference>
<dbReference type="PANTHER" id="PTHR43390">
    <property type="entry name" value="SIGNAL PEPTIDASE I"/>
    <property type="match status" value="1"/>
</dbReference>
<dbReference type="AlphaFoldDB" id="A0A4U2Z6G5"/>
<dbReference type="GO" id="GO:0009003">
    <property type="term" value="F:signal peptidase activity"/>
    <property type="evidence" value="ECO:0007669"/>
    <property type="project" value="UniProtKB-EC"/>
</dbReference>
<accession>A0A4U2Z6G5</accession>
<evidence type="ECO:0000256" key="1">
    <source>
        <dbReference type="ARBA" id="ARBA00000677"/>
    </source>
</evidence>
<evidence type="ECO:0000256" key="6">
    <source>
        <dbReference type="RuleBase" id="RU362042"/>
    </source>
</evidence>
<sequence length="306" mass="36541">MYCGKLGKAIFFFISFFLIYIFTFYLSYYFGNVFYLSFLFLLFSIYAANIILSFKEANNIFNYKLESYNKWYFYLLFILLNVTSTFLIKTYVIENFNLTSNHMNYNILSGDCVSLNKISSKKIQRGDIVIFRPPHNTKQHFVKRCVALPGDELFVADKNLYLHHREGDEWIKNNFNEEDIVVFAQKLWVKNPYMKEHPGIHHDDKISLNGQYPMPIFNFAPIRVDEDHYFMMGDNRDHSNDSRFWGAVPYENIEGTPWFIYFSIDEDWEIRWDRLGKTPTDLEAPEHLDRAVVERIKKDKDDYGIY</sequence>
<dbReference type="GO" id="GO:0006465">
    <property type="term" value="P:signal peptide processing"/>
    <property type="evidence" value="ECO:0007669"/>
    <property type="project" value="InterPro"/>
</dbReference>
<name>A0A4U2Z6G5_9BACT</name>
<comment type="catalytic activity">
    <reaction evidence="1 6">
        <text>Cleavage of hydrophobic, N-terminal signal or leader sequences from secreted and periplasmic proteins.</text>
        <dbReference type="EC" id="3.4.21.89"/>
    </reaction>
</comment>
<keyword evidence="6" id="KW-1133">Transmembrane helix</keyword>
<comment type="caution">
    <text evidence="8">The sequence shown here is derived from an EMBL/GenBank/DDBJ whole genome shotgun (WGS) entry which is preliminary data.</text>
</comment>
<keyword evidence="6" id="KW-0645">Protease</keyword>
<comment type="similarity">
    <text evidence="2 6">Belongs to the peptidase S26 family.</text>
</comment>
<dbReference type="InterPro" id="IPR019758">
    <property type="entry name" value="Pept_S26A_signal_pept_1_CS"/>
</dbReference>
<evidence type="ECO:0000256" key="3">
    <source>
        <dbReference type="ARBA" id="ARBA00013208"/>
    </source>
</evidence>
<dbReference type="EC" id="3.4.21.89" evidence="3 6"/>
<gene>
    <name evidence="8" type="primary">lepB</name>
    <name evidence="8" type="ORF">FCU45_04115</name>
</gene>
<protein>
    <recommendedName>
        <fullName evidence="4 6">Signal peptidase I</fullName>
        <ecNumber evidence="3 6">3.4.21.89</ecNumber>
    </recommendedName>
</protein>
<comment type="subcellular location">
    <subcellularLocation>
        <location evidence="6">Membrane</location>
        <topology evidence="6">Single-pass type II membrane protein</topology>
    </subcellularLocation>
</comment>
<keyword evidence="6" id="KW-0812">Transmembrane</keyword>
<keyword evidence="6" id="KW-0472">Membrane</keyword>
<dbReference type="PRINTS" id="PR00727">
    <property type="entry name" value="LEADERPTASE"/>
</dbReference>
<dbReference type="InterPro" id="IPR019533">
    <property type="entry name" value="Peptidase_S26"/>
</dbReference>
<dbReference type="NCBIfam" id="TIGR02227">
    <property type="entry name" value="sigpep_I_bact"/>
    <property type="match status" value="1"/>
</dbReference>
<evidence type="ECO:0000313" key="8">
    <source>
        <dbReference type="EMBL" id="TKI69808.1"/>
    </source>
</evidence>
<keyword evidence="5 6" id="KW-0378">Hydrolase</keyword>
<dbReference type="GO" id="GO:0004252">
    <property type="term" value="F:serine-type endopeptidase activity"/>
    <property type="evidence" value="ECO:0007669"/>
    <property type="project" value="InterPro"/>
</dbReference>
<evidence type="ECO:0000313" key="9">
    <source>
        <dbReference type="Proteomes" id="UP000309561"/>
    </source>
</evidence>
<evidence type="ECO:0000256" key="2">
    <source>
        <dbReference type="ARBA" id="ARBA00009370"/>
    </source>
</evidence>
<dbReference type="Pfam" id="PF10502">
    <property type="entry name" value="Peptidase_S26"/>
    <property type="match status" value="1"/>
</dbReference>
<dbReference type="PROSITE" id="PS00761">
    <property type="entry name" value="SPASE_I_3"/>
    <property type="match status" value="1"/>
</dbReference>
<feature type="transmembrane region" description="Helical" evidence="6">
    <location>
        <begin position="72"/>
        <end position="93"/>
    </location>
</feature>
<keyword evidence="9" id="KW-1185">Reference proteome</keyword>
<dbReference type="EMBL" id="SZPX01000003">
    <property type="protein sequence ID" value="TKI69808.1"/>
    <property type="molecule type" value="Genomic_DNA"/>
</dbReference>
<comment type="caution">
    <text evidence="6">Lacks conserved residue(s) required for the propagation of feature annotation.</text>
</comment>
<dbReference type="Proteomes" id="UP000309561">
    <property type="component" value="Unassembled WGS sequence"/>
</dbReference>